<evidence type="ECO:0000256" key="1">
    <source>
        <dbReference type="ARBA" id="ARBA00004777"/>
    </source>
</evidence>
<organism evidence="14 15">
    <name type="scientific">Candidatus Gottesmanbacteria bacterium GW2011_GWA1_44_24b</name>
    <dbReference type="NCBI Taxonomy" id="1618437"/>
    <lineage>
        <taxon>Bacteria</taxon>
        <taxon>Candidatus Gottesmaniibacteriota</taxon>
    </lineage>
</organism>
<dbReference type="GO" id="GO:0004488">
    <property type="term" value="F:methylenetetrahydrofolate dehydrogenase (NADP+) activity"/>
    <property type="evidence" value="ECO:0007669"/>
    <property type="project" value="UniProtKB-UniRule"/>
</dbReference>
<comment type="caution">
    <text evidence="14">The sequence shown here is derived from an EMBL/GenBank/DDBJ whole genome shotgun (WGS) entry which is preliminary data.</text>
</comment>
<keyword evidence="8 11" id="KW-0368">Histidine biosynthesis</keyword>
<dbReference type="EMBL" id="LCIQ01000003">
    <property type="protein sequence ID" value="KKT61450.1"/>
    <property type="molecule type" value="Genomic_DNA"/>
</dbReference>
<dbReference type="PATRIC" id="fig|1618437.3.peg.140"/>
<dbReference type="GO" id="GO:0035999">
    <property type="term" value="P:tetrahydrofolate interconversion"/>
    <property type="evidence" value="ECO:0007669"/>
    <property type="project" value="UniProtKB-UniRule"/>
</dbReference>
<dbReference type="GO" id="GO:0005829">
    <property type="term" value="C:cytosol"/>
    <property type="evidence" value="ECO:0007669"/>
    <property type="project" value="TreeGrafter"/>
</dbReference>
<gene>
    <name evidence="11" type="primary">folD</name>
    <name evidence="14" type="ORF">UW52_C0003G0013</name>
</gene>
<evidence type="ECO:0000256" key="7">
    <source>
        <dbReference type="ARBA" id="ARBA00023002"/>
    </source>
</evidence>
<keyword evidence="9 11" id="KW-0486">Methionine biosynthesis</keyword>
<feature type="binding site" evidence="11">
    <location>
        <position position="262"/>
    </location>
    <ligand>
        <name>NADP(+)</name>
        <dbReference type="ChEBI" id="CHEBI:58349"/>
    </ligand>
</feature>
<comment type="similarity">
    <text evidence="11">Belongs to the tetrahydrofolate dehydrogenase/cyclohydrolase family.</text>
</comment>
<evidence type="ECO:0000256" key="5">
    <source>
        <dbReference type="ARBA" id="ARBA00022801"/>
    </source>
</evidence>
<dbReference type="Gene3D" id="3.40.50.720">
    <property type="entry name" value="NAD(P)-binding Rossmann-like Domain"/>
    <property type="match status" value="1"/>
</dbReference>
<comment type="pathway">
    <text evidence="1 11">One-carbon metabolism; tetrahydrofolate interconversion.</text>
</comment>
<keyword evidence="6 11" id="KW-0521">NADP</keyword>
<evidence type="ECO:0000256" key="2">
    <source>
        <dbReference type="ARBA" id="ARBA00011738"/>
    </source>
</evidence>
<dbReference type="PANTHER" id="PTHR48099">
    <property type="entry name" value="C-1-TETRAHYDROFOLATE SYNTHASE, CYTOPLASMIC-RELATED"/>
    <property type="match status" value="1"/>
</dbReference>
<dbReference type="FunFam" id="3.40.50.10860:FF:000005">
    <property type="entry name" value="C-1-tetrahydrofolate synthase, cytoplasmic, putative"/>
    <property type="match status" value="1"/>
</dbReference>
<comment type="catalytic activity">
    <reaction evidence="11">
        <text>(6R)-5,10-methenyltetrahydrofolate + H2O = (6R)-10-formyltetrahydrofolate + H(+)</text>
        <dbReference type="Rhea" id="RHEA:23700"/>
        <dbReference type="ChEBI" id="CHEBI:15377"/>
        <dbReference type="ChEBI" id="CHEBI:15378"/>
        <dbReference type="ChEBI" id="CHEBI:57455"/>
        <dbReference type="ChEBI" id="CHEBI:195366"/>
        <dbReference type="EC" id="3.5.4.9"/>
    </reaction>
</comment>
<dbReference type="InterPro" id="IPR000672">
    <property type="entry name" value="THF_DH/CycHdrlase"/>
</dbReference>
<name>A0A0G1IQL7_9BACT</name>
<keyword evidence="3 11" id="KW-0554">One-carbon metabolism</keyword>
<keyword evidence="7 11" id="KW-0560">Oxidoreductase</keyword>
<dbReference type="InterPro" id="IPR020631">
    <property type="entry name" value="THF_DH/CycHdrlase_NAD-bd_dom"/>
</dbReference>
<evidence type="ECO:0000313" key="15">
    <source>
        <dbReference type="Proteomes" id="UP000034521"/>
    </source>
</evidence>
<evidence type="ECO:0000256" key="4">
    <source>
        <dbReference type="ARBA" id="ARBA00022755"/>
    </source>
</evidence>
<comment type="catalytic activity">
    <reaction evidence="11">
        <text>(6R)-5,10-methylene-5,6,7,8-tetrahydrofolate + NADP(+) = (6R)-5,10-methenyltetrahydrofolate + NADPH</text>
        <dbReference type="Rhea" id="RHEA:22812"/>
        <dbReference type="ChEBI" id="CHEBI:15636"/>
        <dbReference type="ChEBI" id="CHEBI:57455"/>
        <dbReference type="ChEBI" id="CHEBI:57783"/>
        <dbReference type="ChEBI" id="CHEBI:58349"/>
        <dbReference type="EC" id="1.5.1.5"/>
    </reaction>
</comment>
<reference evidence="14 15" key="1">
    <citation type="journal article" date="2015" name="Nature">
        <title>rRNA introns, odd ribosomes, and small enigmatic genomes across a large radiation of phyla.</title>
        <authorList>
            <person name="Brown C.T."/>
            <person name="Hug L.A."/>
            <person name="Thomas B.C."/>
            <person name="Sharon I."/>
            <person name="Castelle C.J."/>
            <person name="Singh A."/>
            <person name="Wilkins M.J."/>
            <person name="Williams K.H."/>
            <person name="Banfield J.F."/>
        </authorList>
    </citation>
    <scope>NUCLEOTIDE SEQUENCE [LARGE SCALE GENOMIC DNA]</scope>
</reference>
<dbReference type="HAMAP" id="MF_01576">
    <property type="entry name" value="THF_DHG_CYH"/>
    <property type="match status" value="1"/>
</dbReference>
<evidence type="ECO:0000256" key="11">
    <source>
        <dbReference type="HAMAP-Rule" id="MF_01576"/>
    </source>
</evidence>
<keyword evidence="10 11" id="KW-0511">Multifunctional enzyme</keyword>
<dbReference type="EC" id="1.5.1.5" evidence="11"/>
<dbReference type="SUPFAM" id="SSF53223">
    <property type="entry name" value="Aminoacid dehydrogenase-like, N-terminal domain"/>
    <property type="match status" value="1"/>
</dbReference>
<keyword evidence="5 11" id="KW-0378">Hydrolase</keyword>
<dbReference type="Pfam" id="PF00763">
    <property type="entry name" value="THF_DHG_CYH"/>
    <property type="match status" value="1"/>
</dbReference>
<dbReference type="AlphaFoldDB" id="A0A0G1IQL7"/>
<dbReference type="GO" id="GO:0000105">
    <property type="term" value="P:L-histidine biosynthetic process"/>
    <property type="evidence" value="ECO:0007669"/>
    <property type="project" value="UniProtKB-KW"/>
</dbReference>
<dbReference type="InterPro" id="IPR046346">
    <property type="entry name" value="Aminoacid_DH-like_N_sf"/>
</dbReference>
<feature type="domain" description="Tetrahydrofolate dehydrogenase/cyclohydrolase catalytic" evidence="12">
    <location>
        <begin position="11"/>
        <end position="125"/>
    </location>
</feature>
<dbReference type="Gene3D" id="3.40.50.10860">
    <property type="entry name" value="Leucine Dehydrogenase, chain A, domain 1"/>
    <property type="match status" value="1"/>
</dbReference>
<dbReference type="UniPathway" id="UPA00193"/>
<sequence length="314" mass="34890">MEVRYTTLMIIDGKQIADEMLQKLQAEVSQLKHKGVTPTLAVILVGDNPESMSYVRQKQKTADSIHVEVRVIRYPQTVSQAIINKTIEQCNNDSHIHGIIIQRPLPEHLQDPQLLNSIDPSKDVDGFVPGSKFNVPVALATEKILEQIYKFQILNDESMQQLNNPLRLKPISEASETMKQFFLWLKKQHVVVIGRGETGGKPIAEYLIQQGCNVSVVHSQTSEEEKQRVLKNADIIISCVGKKSIVTPDIIKKGVILISIGISKGDDGILHGDYEEDEIKHIASFYTPTPGGVGPVNVACLMQNLIFSASKHSL</sequence>
<protein>
    <recommendedName>
        <fullName evidence="11">Bifunctional protein FolD</fullName>
    </recommendedName>
    <domain>
        <recommendedName>
            <fullName evidence="11">Methylenetetrahydrofolate dehydrogenase</fullName>
            <ecNumber evidence="11">1.5.1.5</ecNumber>
        </recommendedName>
    </domain>
    <domain>
        <recommendedName>
            <fullName evidence="11">Methenyltetrahydrofolate cyclohydrolase</fullName>
            <ecNumber evidence="11">3.5.4.9</ecNumber>
        </recommendedName>
    </domain>
</protein>
<accession>A0A0G1IQL7</accession>
<comment type="subunit">
    <text evidence="2 11">Homodimer.</text>
</comment>
<dbReference type="PRINTS" id="PR00085">
    <property type="entry name" value="THFDHDRGNASE"/>
</dbReference>
<evidence type="ECO:0000256" key="9">
    <source>
        <dbReference type="ARBA" id="ARBA00023167"/>
    </source>
</evidence>
<dbReference type="Pfam" id="PF02882">
    <property type="entry name" value="THF_DHG_CYH_C"/>
    <property type="match status" value="1"/>
</dbReference>
<dbReference type="InterPro" id="IPR020630">
    <property type="entry name" value="THF_DH/CycHdrlase_cat_dom"/>
</dbReference>
<dbReference type="InterPro" id="IPR036291">
    <property type="entry name" value="NAD(P)-bd_dom_sf"/>
</dbReference>
<keyword evidence="11" id="KW-0028">Amino-acid biosynthesis</keyword>
<evidence type="ECO:0000259" key="13">
    <source>
        <dbReference type="Pfam" id="PF02882"/>
    </source>
</evidence>
<dbReference type="GO" id="GO:0006164">
    <property type="term" value="P:purine nucleotide biosynthetic process"/>
    <property type="evidence" value="ECO:0007669"/>
    <property type="project" value="UniProtKB-KW"/>
</dbReference>
<comment type="function">
    <text evidence="11">Catalyzes the oxidation of 5,10-methylenetetrahydrofolate to 5,10-methenyltetrahydrofolate and then the hydrolysis of 5,10-methenyltetrahydrofolate to 10-formyltetrahydrofolate.</text>
</comment>
<evidence type="ECO:0000256" key="3">
    <source>
        <dbReference type="ARBA" id="ARBA00022563"/>
    </source>
</evidence>
<feature type="domain" description="Tetrahydrofolate dehydrogenase/cyclohydrolase NAD(P)-binding" evidence="13">
    <location>
        <begin position="183"/>
        <end position="312"/>
    </location>
</feature>
<evidence type="ECO:0000256" key="10">
    <source>
        <dbReference type="ARBA" id="ARBA00023268"/>
    </source>
</evidence>
<dbReference type="SUPFAM" id="SSF51735">
    <property type="entry name" value="NAD(P)-binding Rossmann-fold domains"/>
    <property type="match status" value="1"/>
</dbReference>
<evidence type="ECO:0000256" key="8">
    <source>
        <dbReference type="ARBA" id="ARBA00023102"/>
    </source>
</evidence>
<evidence type="ECO:0000313" key="14">
    <source>
        <dbReference type="EMBL" id="KKT61450.1"/>
    </source>
</evidence>
<keyword evidence="4 11" id="KW-0658">Purine biosynthesis</keyword>
<dbReference type="GO" id="GO:0009086">
    <property type="term" value="P:methionine biosynthetic process"/>
    <property type="evidence" value="ECO:0007669"/>
    <property type="project" value="UniProtKB-KW"/>
</dbReference>
<comment type="caution">
    <text evidence="11">Lacks conserved residue(s) required for the propagation of feature annotation.</text>
</comment>
<dbReference type="GO" id="GO:0004477">
    <property type="term" value="F:methenyltetrahydrofolate cyclohydrolase activity"/>
    <property type="evidence" value="ECO:0007669"/>
    <property type="project" value="UniProtKB-UniRule"/>
</dbReference>
<evidence type="ECO:0000259" key="12">
    <source>
        <dbReference type="Pfam" id="PF00763"/>
    </source>
</evidence>
<evidence type="ECO:0000256" key="6">
    <source>
        <dbReference type="ARBA" id="ARBA00022857"/>
    </source>
</evidence>
<feature type="binding site" evidence="11">
    <location>
        <begin position="194"/>
        <end position="196"/>
    </location>
    <ligand>
        <name>NADP(+)</name>
        <dbReference type="ChEBI" id="CHEBI:58349"/>
    </ligand>
</feature>
<dbReference type="EC" id="3.5.4.9" evidence="11"/>
<dbReference type="Proteomes" id="UP000034521">
    <property type="component" value="Unassembled WGS sequence"/>
</dbReference>
<proteinExistence type="inferred from homology"/>
<dbReference type="PANTHER" id="PTHR48099:SF5">
    <property type="entry name" value="C-1-TETRAHYDROFOLATE SYNTHASE, CYTOPLASMIC"/>
    <property type="match status" value="1"/>
</dbReference>